<evidence type="ECO:0000313" key="4">
    <source>
        <dbReference type="Proteomes" id="UP000292347"/>
    </source>
</evidence>
<evidence type="ECO:0000256" key="1">
    <source>
        <dbReference type="ARBA" id="ARBA00006817"/>
    </source>
</evidence>
<dbReference type="AlphaFoldDB" id="A0A4Q2IZE0"/>
<dbReference type="InterPro" id="IPR023393">
    <property type="entry name" value="START-like_dom_sf"/>
</dbReference>
<accession>A0A4Q2IZE0</accession>
<dbReference type="SUPFAM" id="SSF55961">
    <property type="entry name" value="Bet v1-like"/>
    <property type="match status" value="1"/>
</dbReference>
<dbReference type="Pfam" id="PF08327">
    <property type="entry name" value="AHSA1"/>
    <property type="match status" value="1"/>
</dbReference>
<dbReference type="InterPro" id="IPR013538">
    <property type="entry name" value="ASHA1/2-like_C"/>
</dbReference>
<feature type="domain" description="Activator of Hsp90 ATPase homologue 1/2-like C-terminal" evidence="2">
    <location>
        <begin position="12"/>
        <end position="146"/>
    </location>
</feature>
<dbReference type="EMBL" id="SDPT01000001">
    <property type="protein sequence ID" value="RXZ34392.1"/>
    <property type="molecule type" value="Genomic_DNA"/>
</dbReference>
<dbReference type="RefSeq" id="WP_129340181.1">
    <property type="nucleotide sequence ID" value="NZ_JACIDD010000001.1"/>
</dbReference>
<evidence type="ECO:0000313" key="3">
    <source>
        <dbReference type="EMBL" id="RXZ34392.1"/>
    </source>
</evidence>
<sequence length="157" mass="17708">MNHELAIERILDAPVTAIWQAWRDHLEEWWCPLPWRTKLHALELHAGGRFATTMIGPEGERHGGEGLILEAIPAQRVVFTNTLLPGWRPQTGEPFPFVGIFEFTPEGAGTRYRAAARHWTADDREKHRAMGFETGWLAVAEQLEAVARRIAGLPARA</sequence>
<dbReference type="Proteomes" id="UP000292347">
    <property type="component" value="Unassembled WGS sequence"/>
</dbReference>
<name>A0A4Q2IZE0_9SPHN</name>
<dbReference type="OrthoDB" id="9805228at2"/>
<keyword evidence="4" id="KW-1185">Reference proteome</keyword>
<evidence type="ECO:0000259" key="2">
    <source>
        <dbReference type="Pfam" id="PF08327"/>
    </source>
</evidence>
<comment type="similarity">
    <text evidence="1">Belongs to the AHA1 family.</text>
</comment>
<organism evidence="3 4">
    <name type="scientific">Sphingomonas desiccabilis</name>
    <dbReference type="NCBI Taxonomy" id="429134"/>
    <lineage>
        <taxon>Bacteria</taxon>
        <taxon>Pseudomonadati</taxon>
        <taxon>Pseudomonadota</taxon>
        <taxon>Alphaproteobacteria</taxon>
        <taxon>Sphingomonadales</taxon>
        <taxon>Sphingomonadaceae</taxon>
        <taxon>Sphingomonas</taxon>
    </lineage>
</organism>
<proteinExistence type="inferred from homology"/>
<gene>
    <name evidence="3" type="ORF">EO081_01495</name>
</gene>
<dbReference type="Gene3D" id="3.30.530.20">
    <property type="match status" value="1"/>
</dbReference>
<reference evidence="3 4" key="1">
    <citation type="submission" date="2019-01" db="EMBL/GenBank/DDBJ databases">
        <title>Sphingomonas mucosissima sp. nov. and Sphingomonas desiccabilis sp. nov., from biological soil crusts in the Colorado Plateau, USA.</title>
        <authorList>
            <person name="Zhu D."/>
        </authorList>
    </citation>
    <scope>NUCLEOTIDE SEQUENCE [LARGE SCALE GENOMIC DNA]</scope>
    <source>
        <strain evidence="3 4">CP1D</strain>
    </source>
</reference>
<comment type="caution">
    <text evidence="3">The sequence shown here is derived from an EMBL/GenBank/DDBJ whole genome shotgun (WGS) entry which is preliminary data.</text>
</comment>
<protein>
    <submittedName>
        <fullName evidence="3">ATPase</fullName>
    </submittedName>
</protein>